<protein>
    <submittedName>
        <fullName evidence="1">Uncharacterized protein</fullName>
    </submittedName>
</protein>
<evidence type="ECO:0000313" key="2">
    <source>
        <dbReference type="Proteomes" id="UP001431783"/>
    </source>
</evidence>
<keyword evidence="2" id="KW-1185">Reference proteome</keyword>
<organism evidence="1 2">
    <name type="scientific">Henosepilachna vigintioctopunctata</name>
    <dbReference type="NCBI Taxonomy" id="420089"/>
    <lineage>
        <taxon>Eukaryota</taxon>
        <taxon>Metazoa</taxon>
        <taxon>Ecdysozoa</taxon>
        <taxon>Arthropoda</taxon>
        <taxon>Hexapoda</taxon>
        <taxon>Insecta</taxon>
        <taxon>Pterygota</taxon>
        <taxon>Neoptera</taxon>
        <taxon>Endopterygota</taxon>
        <taxon>Coleoptera</taxon>
        <taxon>Polyphaga</taxon>
        <taxon>Cucujiformia</taxon>
        <taxon>Coccinelloidea</taxon>
        <taxon>Coccinellidae</taxon>
        <taxon>Epilachninae</taxon>
        <taxon>Epilachnini</taxon>
        <taxon>Henosepilachna</taxon>
    </lineage>
</organism>
<sequence length="118" mass="14260">MVWKKLEECQATKTRKLNFFGYRCTKYEPQQNILYSKILGKCSVGRRRKPWLKSSRQWLFDRRPSIEECTRRRTVKRKLEISPISRISTPFQFAFKDERKPLWMIETSFGIGFSCELK</sequence>
<dbReference type="EMBL" id="JARQZJ010000001">
    <property type="protein sequence ID" value="KAK9869872.1"/>
    <property type="molecule type" value="Genomic_DNA"/>
</dbReference>
<proteinExistence type="predicted"/>
<reference evidence="1 2" key="1">
    <citation type="submission" date="2023-03" db="EMBL/GenBank/DDBJ databases">
        <title>Genome insight into feeding habits of ladybird beetles.</title>
        <authorList>
            <person name="Li H.-S."/>
            <person name="Huang Y.-H."/>
            <person name="Pang H."/>
        </authorList>
    </citation>
    <scope>NUCLEOTIDE SEQUENCE [LARGE SCALE GENOMIC DNA]</scope>
    <source>
        <strain evidence="1">SYSU_2023b</strain>
        <tissue evidence="1">Whole body</tissue>
    </source>
</reference>
<gene>
    <name evidence="1" type="ORF">WA026_003595</name>
</gene>
<accession>A0AAW1TNG5</accession>
<dbReference type="Proteomes" id="UP001431783">
    <property type="component" value="Unassembled WGS sequence"/>
</dbReference>
<evidence type="ECO:0000313" key="1">
    <source>
        <dbReference type="EMBL" id="KAK9869872.1"/>
    </source>
</evidence>
<comment type="caution">
    <text evidence="1">The sequence shown here is derived from an EMBL/GenBank/DDBJ whole genome shotgun (WGS) entry which is preliminary data.</text>
</comment>
<name>A0AAW1TNG5_9CUCU</name>
<dbReference type="AlphaFoldDB" id="A0AAW1TNG5"/>